<proteinExistence type="predicted"/>
<dbReference type="NCBIfam" id="TIGR02605">
    <property type="entry name" value="CxxC_CxxC_SSSS"/>
    <property type="match status" value="1"/>
</dbReference>
<feature type="domain" description="Putative regulatory protein FmdB zinc ribbon" evidence="1">
    <location>
        <begin position="1"/>
        <end position="43"/>
    </location>
</feature>
<evidence type="ECO:0000259" key="1">
    <source>
        <dbReference type="SMART" id="SM00834"/>
    </source>
</evidence>
<reference evidence="2" key="1">
    <citation type="journal article" date="2020" name="mSystems">
        <title>Genome- and Community-Level Interaction Insights into Carbon Utilization and Element Cycling Functions of Hydrothermarchaeota in Hydrothermal Sediment.</title>
        <authorList>
            <person name="Zhou Z."/>
            <person name="Liu Y."/>
            <person name="Xu W."/>
            <person name="Pan J."/>
            <person name="Luo Z.H."/>
            <person name="Li M."/>
        </authorList>
    </citation>
    <scope>NUCLEOTIDE SEQUENCE [LARGE SCALE GENOMIC DNA]</scope>
    <source>
        <strain evidence="2">SpSt-1182</strain>
    </source>
</reference>
<evidence type="ECO:0000313" key="2">
    <source>
        <dbReference type="EMBL" id="HDQ98985.1"/>
    </source>
</evidence>
<dbReference type="SMART" id="SM00834">
    <property type="entry name" value="CxxC_CXXC_SSSS"/>
    <property type="match status" value="1"/>
</dbReference>
<dbReference type="AlphaFoldDB" id="A0A7V0T4G7"/>
<sequence length="72" mass="7891">MPIREFRCRECRKTFEALVFSPRDEAGERCPSCGSGRLEKLFSVFGVSGTERKITSSANCASCSSRNCASCS</sequence>
<organism evidence="2">
    <name type="scientific">candidate division WOR-3 bacterium</name>
    <dbReference type="NCBI Taxonomy" id="2052148"/>
    <lineage>
        <taxon>Bacteria</taxon>
        <taxon>Bacteria division WOR-3</taxon>
    </lineage>
</organism>
<dbReference type="InterPro" id="IPR013429">
    <property type="entry name" value="Regulatory_FmdB_Zinc_ribbon"/>
</dbReference>
<protein>
    <submittedName>
        <fullName evidence="2">Zinc ribbon domain-containing protein</fullName>
    </submittedName>
</protein>
<comment type="caution">
    <text evidence="2">The sequence shown here is derived from an EMBL/GenBank/DDBJ whole genome shotgun (WGS) entry which is preliminary data.</text>
</comment>
<accession>A0A7V0T4G7</accession>
<dbReference type="EMBL" id="DSBX01000060">
    <property type="protein sequence ID" value="HDQ98985.1"/>
    <property type="molecule type" value="Genomic_DNA"/>
</dbReference>
<dbReference type="Pfam" id="PF09723">
    <property type="entry name" value="Zn_ribbon_8"/>
    <property type="match status" value="1"/>
</dbReference>
<dbReference type="Proteomes" id="UP000885672">
    <property type="component" value="Unassembled WGS sequence"/>
</dbReference>
<name>A0A7V0T4G7_UNCW3</name>
<gene>
    <name evidence="2" type="ORF">ENN51_01670</name>
</gene>